<keyword evidence="3" id="KW-1185">Reference proteome</keyword>
<dbReference type="EMBL" id="WQLW01000003">
    <property type="protein sequence ID" value="MVO08573.1"/>
    <property type="molecule type" value="Genomic_DNA"/>
</dbReference>
<feature type="transmembrane region" description="Helical" evidence="1">
    <location>
        <begin position="219"/>
        <end position="237"/>
    </location>
</feature>
<feature type="transmembrane region" description="Helical" evidence="1">
    <location>
        <begin position="158"/>
        <end position="180"/>
    </location>
</feature>
<evidence type="ECO:0000313" key="3">
    <source>
        <dbReference type="Proteomes" id="UP000431264"/>
    </source>
</evidence>
<feature type="transmembrane region" description="Helical" evidence="1">
    <location>
        <begin position="132"/>
        <end position="152"/>
    </location>
</feature>
<gene>
    <name evidence="2" type="ORF">GOQ30_05280</name>
</gene>
<feature type="transmembrane region" description="Helical" evidence="1">
    <location>
        <begin position="187"/>
        <end position="207"/>
    </location>
</feature>
<accession>A0A6I4IFQ8</accession>
<reference evidence="3" key="1">
    <citation type="submission" date="2019-05" db="EMBL/GenBank/DDBJ databases">
        <title>Flavobacterium profundi sp. nov., isolated from a deep-sea seamount.</title>
        <authorList>
            <person name="Zhang D.-C."/>
        </authorList>
    </citation>
    <scope>NUCLEOTIDE SEQUENCE [LARGE SCALE GENOMIC DNA]</scope>
    <source>
        <strain evidence="3">TP390</strain>
    </source>
</reference>
<feature type="transmembrane region" description="Helical" evidence="1">
    <location>
        <begin position="41"/>
        <end position="60"/>
    </location>
</feature>
<evidence type="ECO:0000256" key="1">
    <source>
        <dbReference type="SAM" id="Phobius"/>
    </source>
</evidence>
<dbReference type="AlphaFoldDB" id="A0A6I4IFQ8"/>
<comment type="caution">
    <text evidence="2">The sequence shown here is derived from an EMBL/GenBank/DDBJ whole genome shotgun (WGS) entry which is preliminary data.</text>
</comment>
<evidence type="ECO:0008006" key="4">
    <source>
        <dbReference type="Google" id="ProtNLM"/>
    </source>
</evidence>
<proteinExistence type="predicted"/>
<keyword evidence="1" id="KW-0472">Membrane</keyword>
<dbReference type="InterPro" id="IPR007136">
    <property type="entry name" value="DUF347"/>
</dbReference>
<dbReference type="Pfam" id="PF03988">
    <property type="entry name" value="DUF347"/>
    <property type="match status" value="4"/>
</dbReference>
<name>A0A6I4IFQ8_9FLAO</name>
<dbReference type="RefSeq" id="WP_140996971.1">
    <property type="nucleotide sequence ID" value="NZ_VDCZ01000003.1"/>
</dbReference>
<keyword evidence="1" id="KW-1133">Transmembrane helix</keyword>
<dbReference type="OrthoDB" id="9794709at2"/>
<feature type="transmembrane region" description="Helical" evidence="1">
    <location>
        <begin position="67"/>
        <end position="87"/>
    </location>
</feature>
<protein>
    <recommendedName>
        <fullName evidence="4">Membrane-anchored protein</fullName>
    </recommendedName>
</protein>
<sequence>MEKNNKIAAITLVFWLLKIIATTLGETLGDLLSMTLNLGYGKAFLITLAFFLIVLVIQLKARKYIPVYFWLVIISTTTFGTEISDFIDRTLHFGYTLGTLLLALGLTISLVIWYKKYKSLTVYPIFEKEKELLFWIAVLFSNSLGTAFGDYISDVLNFSYINGALITAGIIIIVVALHYFTKINKVVLFWIAFIFTRPFGATFGDFLTKPINKGGLDLGTLNATIISLGLIIILLLFNHYKRNQKMEI</sequence>
<feature type="transmembrane region" description="Helical" evidence="1">
    <location>
        <begin position="93"/>
        <end position="112"/>
    </location>
</feature>
<keyword evidence="1" id="KW-0812">Transmembrane</keyword>
<evidence type="ECO:0000313" key="2">
    <source>
        <dbReference type="EMBL" id="MVO08573.1"/>
    </source>
</evidence>
<organism evidence="2 3">
    <name type="scientific">Flavobacterium profundi</name>
    <dbReference type="NCBI Taxonomy" id="1774945"/>
    <lineage>
        <taxon>Bacteria</taxon>
        <taxon>Pseudomonadati</taxon>
        <taxon>Bacteroidota</taxon>
        <taxon>Flavobacteriia</taxon>
        <taxon>Flavobacteriales</taxon>
        <taxon>Flavobacteriaceae</taxon>
        <taxon>Flavobacterium</taxon>
    </lineage>
</organism>
<dbReference type="Proteomes" id="UP000431264">
    <property type="component" value="Unassembled WGS sequence"/>
</dbReference>